<dbReference type="Proteomes" id="UP000316726">
    <property type="component" value="Chromosome 20"/>
</dbReference>
<evidence type="ECO:0000313" key="6">
    <source>
        <dbReference type="EMBL" id="QDZ26017.1"/>
    </source>
</evidence>
<dbReference type="GO" id="GO:0005829">
    <property type="term" value="C:cytosol"/>
    <property type="evidence" value="ECO:0007669"/>
    <property type="project" value="TreeGrafter"/>
</dbReference>
<organism evidence="6 7">
    <name type="scientific">Chloropicon primus</name>
    <dbReference type="NCBI Taxonomy" id="1764295"/>
    <lineage>
        <taxon>Eukaryota</taxon>
        <taxon>Viridiplantae</taxon>
        <taxon>Chlorophyta</taxon>
        <taxon>Chloropicophyceae</taxon>
        <taxon>Chloropicales</taxon>
        <taxon>Chloropicaceae</taxon>
        <taxon>Chloropicon</taxon>
    </lineage>
</organism>
<proteinExistence type="inferred from homology"/>
<comment type="similarity">
    <text evidence="2 5">Belongs to the CGI121/TPRKB family.</text>
</comment>
<evidence type="ECO:0000256" key="4">
    <source>
        <dbReference type="ARBA" id="ARBA00023242"/>
    </source>
</evidence>
<dbReference type="SUPFAM" id="SSF143870">
    <property type="entry name" value="PF0523-like"/>
    <property type="match status" value="1"/>
</dbReference>
<dbReference type="STRING" id="1764295.A0A5B8MZD6"/>
<evidence type="ECO:0000313" key="7">
    <source>
        <dbReference type="Proteomes" id="UP000316726"/>
    </source>
</evidence>
<keyword evidence="7" id="KW-1185">Reference proteome</keyword>
<dbReference type="GO" id="GO:0002949">
    <property type="term" value="P:tRNA threonylcarbamoyladenosine modification"/>
    <property type="evidence" value="ECO:0007669"/>
    <property type="project" value="TreeGrafter"/>
</dbReference>
<protein>
    <recommendedName>
        <fullName evidence="8">EKC/KEOPS complex subunit cgi121</fullName>
    </recommendedName>
</protein>
<evidence type="ECO:0000256" key="2">
    <source>
        <dbReference type="ARBA" id="ARBA00005546"/>
    </source>
</evidence>
<reference evidence="6 7" key="1">
    <citation type="submission" date="2018-07" db="EMBL/GenBank/DDBJ databases">
        <title>The complete nuclear genome of the prasinophyte Chloropicon primus (CCMP1205).</title>
        <authorList>
            <person name="Pombert J.-F."/>
            <person name="Otis C."/>
            <person name="Turmel M."/>
            <person name="Lemieux C."/>
        </authorList>
    </citation>
    <scope>NUCLEOTIDE SEQUENCE [LARGE SCALE GENOMIC DNA]</scope>
    <source>
        <strain evidence="6 7">CCMP1205</strain>
    </source>
</reference>
<evidence type="ECO:0000256" key="3">
    <source>
        <dbReference type="ARBA" id="ARBA00022694"/>
    </source>
</evidence>
<dbReference type="GO" id="GO:0005634">
    <property type="term" value="C:nucleus"/>
    <property type="evidence" value="ECO:0007669"/>
    <property type="project" value="UniProtKB-SubCell"/>
</dbReference>
<sequence length="185" mass="20339">MTQAETIQFEAHPDWVLKCKLFTHVTNAADLVTHITSGNLPMKTSLINATLVPDLLPLYVAGDKALRSLQSDKGLSTRTLGSELLYNLSGSRHIRDALIKFGVKDSTSILLAWFEGGKEGDEENGDVSDLIKGSVADLGDLHLGLDQSQVVDWYKIHDKELTNASLTDCVVFRIGAKDFLDKKQK</sequence>
<comment type="subcellular location">
    <subcellularLocation>
        <location evidence="1">Nucleus</location>
    </subcellularLocation>
</comment>
<dbReference type="PANTHER" id="PTHR15840">
    <property type="entry name" value="CGI-121 FAMILY MEMBER"/>
    <property type="match status" value="1"/>
</dbReference>
<dbReference type="InterPro" id="IPR013926">
    <property type="entry name" value="CGI121/TPRKB"/>
</dbReference>
<evidence type="ECO:0000256" key="5">
    <source>
        <dbReference type="RuleBase" id="RU004398"/>
    </source>
</evidence>
<gene>
    <name evidence="6" type="ORF">A3770_20p85350</name>
</gene>
<dbReference type="OrthoDB" id="329139at2759"/>
<dbReference type="PANTHER" id="PTHR15840:SF10">
    <property type="entry name" value="EKC_KEOPS COMPLEX SUBUNIT TPRKB"/>
    <property type="match status" value="1"/>
</dbReference>
<accession>A0A5B8MZD6</accession>
<name>A0A5B8MZD6_9CHLO</name>
<dbReference type="EMBL" id="CP031053">
    <property type="protein sequence ID" value="QDZ26017.1"/>
    <property type="molecule type" value="Genomic_DNA"/>
</dbReference>
<keyword evidence="3" id="KW-0819">tRNA processing</keyword>
<dbReference type="InterPro" id="IPR036504">
    <property type="entry name" value="CGI121/TPRKB_sf"/>
</dbReference>
<dbReference type="AlphaFoldDB" id="A0A5B8MZD6"/>
<dbReference type="Gene3D" id="3.30.2380.10">
    <property type="entry name" value="CGI121/TPRKB"/>
    <property type="match status" value="1"/>
</dbReference>
<dbReference type="Pfam" id="PF08617">
    <property type="entry name" value="CGI-121"/>
    <property type="match status" value="1"/>
</dbReference>
<keyword evidence="4 5" id="KW-0539">Nucleus</keyword>
<evidence type="ECO:0000256" key="1">
    <source>
        <dbReference type="ARBA" id="ARBA00004123"/>
    </source>
</evidence>
<evidence type="ECO:0008006" key="8">
    <source>
        <dbReference type="Google" id="ProtNLM"/>
    </source>
</evidence>
<dbReference type="GO" id="GO:0000408">
    <property type="term" value="C:EKC/KEOPS complex"/>
    <property type="evidence" value="ECO:0007669"/>
    <property type="project" value="TreeGrafter"/>
</dbReference>